<name>A0AA41QP21_9HYPH</name>
<sequence length="73" mass="8313">MQEALAAAYREHWARLLALLTKRFGDIDLAEEALQEASRAWRPADWQVVAQLYALMEAFGPERGLELLANVEE</sequence>
<protein>
    <submittedName>
        <fullName evidence="1">Uncharacterized protein</fullName>
    </submittedName>
</protein>
<dbReference type="RefSeq" id="WP_281736275.1">
    <property type="nucleotide sequence ID" value="NZ_JAKETQ010000001.1"/>
</dbReference>
<comment type="caution">
    <text evidence="1">The sequence shown here is derived from an EMBL/GenBank/DDBJ whole genome shotgun (WGS) entry which is preliminary data.</text>
</comment>
<dbReference type="AlphaFoldDB" id="A0AA41QP21"/>
<reference evidence="1" key="1">
    <citation type="submission" date="2022-03" db="EMBL/GenBank/DDBJ databases">
        <title>The complete genome sequence of a Methyloterrigena soli.</title>
        <authorList>
            <person name="Zi Z."/>
        </authorList>
    </citation>
    <scope>NUCLEOTIDE SEQUENCE</scope>
    <source>
        <strain evidence="1">M48</strain>
    </source>
</reference>
<evidence type="ECO:0000313" key="2">
    <source>
        <dbReference type="Proteomes" id="UP001156140"/>
    </source>
</evidence>
<dbReference type="SUPFAM" id="SSF88946">
    <property type="entry name" value="Sigma2 domain of RNA polymerase sigma factors"/>
    <property type="match status" value="1"/>
</dbReference>
<evidence type="ECO:0000313" key="1">
    <source>
        <dbReference type="EMBL" id="MCI0128003.1"/>
    </source>
</evidence>
<dbReference type="InterPro" id="IPR013325">
    <property type="entry name" value="RNA_pol_sigma_r2"/>
</dbReference>
<accession>A0AA41QP21</accession>
<dbReference type="Proteomes" id="UP001156140">
    <property type="component" value="Unassembled WGS sequence"/>
</dbReference>
<dbReference type="EMBL" id="JALAZD010000001">
    <property type="protein sequence ID" value="MCI0128003.1"/>
    <property type="molecule type" value="Genomic_DNA"/>
</dbReference>
<keyword evidence="2" id="KW-1185">Reference proteome</keyword>
<gene>
    <name evidence="1" type="ORF">ML536_14330</name>
</gene>
<dbReference type="GO" id="GO:0003700">
    <property type="term" value="F:DNA-binding transcription factor activity"/>
    <property type="evidence" value="ECO:0007669"/>
    <property type="project" value="InterPro"/>
</dbReference>
<organism evidence="1 2">
    <name type="scientific">Paradevosia shaoguanensis</name>
    <dbReference type="NCBI Taxonomy" id="1335043"/>
    <lineage>
        <taxon>Bacteria</taxon>
        <taxon>Pseudomonadati</taxon>
        <taxon>Pseudomonadota</taxon>
        <taxon>Alphaproteobacteria</taxon>
        <taxon>Hyphomicrobiales</taxon>
        <taxon>Devosiaceae</taxon>
        <taxon>Paradevosia</taxon>
    </lineage>
</organism>
<dbReference type="GO" id="GO:0006352">
    <property type="term" value="P:DNA-templated transcription initiation"/>
    <property type="evidence" value="ECO:0007669"/>
    <property type="project" value="InterPro"/>
</dbReference>
<proteinExistence type="predicted"/>